<dbReference type="InterPro" id="IPR027417">
    <property type="entry name" value="P-loop_NTPase"/>
</dbReference>
<keyword evidence="6" id="KW-1185">Reference proteome</keyword>
<comment type="similarity">
    <text evidence="1">Belongs to the TRAFAC class TrmE-Era-EngA-EngB-Septin-like GTPase superfamily. AIG1/Toc34/Toc159-like paraseptin GTPase family. IAN subfamily.</text>
</comment>
<comment type="caution">
    <text evidence="5">The sequence shown here is derived from an EMBL/GenBank/DDBJ whole genome shotgun (WGS) entry which is preliminary data.</text>
</comment>
<evidence type="ECO:0000259" key="4">
    <source>
        <dbReference type="Pfam" id="PF04548"/>
    </source>
</evidence>
<keyword evidence="3" id="KW-0342">GTP-binding</keyword>
<name>A0A8B6GY76_MYTGA</name>
<organism evidence="5 6">
    <name type="scientific">Mytilus galloprovincialis</name>
    <name type="common">Mediterranean mussel</name>
    <dbReference type="NCBI Taxonomy" id="29158"/>
    <lineage>
        <taxon>Eukaryota</taxon>
        <taxon>Metazoa</taxon>
        <taxon>Spiralia</taxon>
        <taxon>Lophotrochozoa</taxon>
        <taxon>Mollusca</taxon>
        <taxon>Bivalvia</taxon>
        <taxon>Autobranchia</taxon>
        <taxon>Pteriomorphia</taxon>
        <taxon>Mytilida</taxon>
        <taxon>Mytiloidea</taxon>
        <taxon>Mytilidae</taxon>
        <taxon>Mytilinae</taxon>
        <taxon>Mytilus</taxon>
    </lineage>
</organism>
<dbReference type="InterPro" id="IPR006703">
    <property type="entry name" value="G_AIG1"/>
</dbReference>
<accession>A0A8B6GY76</accession>
<evidence type="ECO:0000313" key="6">
    <source>
        <dbReference type="Proteomes" id="UP000596742"/>
    </source>
</evidence>
<proteinExistence type="inferred from homology"/>
<dbReference type="Pfam" id="PF04548">
    <property type="entry name" value="AIG1"/>
    <property type="match status" value="1"/>
</dbReference>
<reference evidence="5" key="1">
    <citation type="submission" date="2018-11" db="EMBL/GenBank/DDBJ databases">
        <authorList>
            <person name="Alioto T."/>
            <person name="Alioto T."/>
        </authorList>
    </citation>
    <scope>NUCLEOTIDE SEQUENCE</scope>
</reference>
<dbReference type="OrthoDB" id="8964214at2759"/>
<dbReference type="Proteomes" id="UP000596742">
    <property type="component" value="Unassembled WGS sequence"/>
</dbReference>
<keyword evidence="2" id="KW-0547">Nucleotide-binding</keyword>
<dbReference type="InterPro" id="IPR045058">
    <property type="entry name" value="GIMA/IAN/Toc"/>
</dbReference>
<evidence type="ECO:0000256" key="2">
    <source>
        <dbReference type="ARBA" id="ARBA00022741"/>
    </source>
</evidence>
<evidence type="ECO:0000256" key="3">
    <source>
        <dbReference type="ARBA" id="ARBA00023134"/>
    </source>
</evidence>
<dbReference type="EMBL" id="UYJE01009154">
    <property type="protein sequence ID" value="VDI70640.1"/>
    <property type="molecule type" value="Genomic_DNA"/>
</dbReference>
<dbReference type="GO" id="GO:0005525">
    <property type="term" value="F:GTP binding"/>
    <property type="evidence" value="ECO:0007669"/>
    <property type="project" value="UniProtKB-KW"/>
</dbReference>
<evidence type="ECO:0000256" key="1">
    <source>
        <dbReference type="ARBA" id="ARBA00008535"/>
    </source>
</evidence>
<dbReference type="SUPFAM" id="SSF52540">
    <property type="entry name" value="P-loop containing nucleoside triphosphate hydrolases"/>
    <property type="match status" value="1"/>
</dbReference>
<gene>
    <name evidence="5" type="ORF">MGAL_10B090289</name>
</gene>
<evidence type="ECO:0000313" key="5">
    <source>
        <dbReference type="EMBL" id="VDI70640.1"/>
    </source>
</evidence>
<dbReference type="PANTHER" id="PTHR10903:SF188">
    <property type="entry name" value="GTPASE IMAP FAMILY MEMBER 2-LIKE-RELATED"/>
    <property type="match status" value="1"/>
</dbReference>
<dbReference type="AlphaFoldDB" id="A0A8B6GY76"/>
<dbReference type="Gene3D" id="3.40.50.300">
    <property type="entry name" value="P-loop containing nucleotide triphosphate hydrolases"/>
    <property type="match status" value="1"/>
</dbReference>
<feature type="domain" description="AIG1-type G" evidence="4">
    <location>
        <begin position="16"/>
        <end position="111"/>
    </location>
</feature>
<sequence>MADGHLTPDQLKNNLSIFLLGKTGSGKSRTGNSILGKPSAFRFDIQTDKCSVQTIENRFGKNIHVIDTAADPLKENEIKEKMNQFKESSTSIYIFCIQIGRFNDSDYLAYKNYEKCLAEQNTVKTLSQ</sequence>
<dbReference type="PANTHER" id="PTHR10903">
    <property type="entry name" value="GTPASE, IMAP FAMILY MEMBER-RELATED"/>
    <property type="match status" value="1"/>
</dbReference>
<protein>
    <recommendedName>
        <fullName evidence="4">AIG1-type G domain-containing protein</fullName>
    </recommendedName>
</protein>